<dbReference type="EMBL" id="JAFIQS020000001">
    <property type="protein sequence ID" value="KAH9486675.1"/>
    <property type="molecule type" value="Genomic_DNA"/>
</dbReference>
<gene>
    <name evidence="1" type="ORF">JR316_0000740</name>
</gene>
<reference evidence="1" key="1">
    <citation type="submission" date="2021-10" db="EMBL/GenBank/DDBJ databases">
        <title>Psilocybe cubensis genome.</title>
        <authorList>
            <person name="Mckernan K.J."/>
            <person name="Crawford S."/>
            <person name="Trippe A."/>
            <person name="Kane L.T."/>
            <person name="Mclaughlin S."/>
        </authorList>
    </citation>
    <scope>NUCLEOTIDE SEQUENCE</scope>
    <source>
        <strain evidence="1">MGC-MH-2018</strain>
    </source>
</reference>
<protein>
    <submittedName>
        <fullName evidence="1">GYF domain-containing protein mpd2</fullName>
    </submittedName>
</protein>
<organism evidence="1 2">
    <name type="scientific">Psilocybe cubensis</name>
    <name type="common">Psychedelic mushroom</name>
    <name type="synonym">Stropharia cubensis</name>
    <dbReference type="NCBI Taxonomy" id="181762"/>
    <lineage>
        <taxon>Eukaryota</taxon>
        <taxon>Fungi</taxon>
        <taxon>Dikarya</taxon>
        <taxon>Basidiomycota</taxon>
        <taxon>Agaricomycotina</taxon>
        <taxon>Agaricomycetes</taxon>
        <taxon>Agaricomycetidae</taxon>
        <taxon>Agaricales</taxon>
        <taxon>Agaricineae</taxon>
        <taxon>Strophariaceae</taxon>
        <taxon>Psilocybe</taxon>
    </lineage>
</organism>
<sequence length="1199" mass="129637">MSTTTMHFGPEWMRTKHQPLSRSQPPPSPPPSTAIQNSGSTYSALVSAMPSASSESGDVVHPFRYSKEELLKIYQEGGGRGGLGLEVERWEGVVREGGTEPATLREMTEAEKKVRLKIYLECCDWPLNSELRRRPSQSMEFLSPLNTSGLDRPRLSHNSSTSSNNNSPLRERFGALKRRDSAASVSDTLMPALPRKPSLSALQTPTLSPREPPRSRVGYTPGFDGVLNNGDSWVARRRSSETSMKIGTGSSREGNEPQLGIMGSGIREEKEEDSRQTIQHPPSDDSNAFVTSSPRVHSEDPRVFTNTNSNAAPLQTSSQSSFSVNGVNNSESFPVDRADIGPPPGLVDLAAVEWSYKDPTGQIQGPFRADLMQKWYNDGYFSSDLPMKRVRYDTQWTTVEELSQRAQGENIFLSSTFIPNHTGRGNASPLHALSSSDQLYNEPFQPSPVRTLASSTLDSYLSTGSLASDSPSSSLGASHFGNPSPDPSVFGPRDVKTYFASDSNGRLPGLGALNQPSLFSDRRTVGHEFQANPIMQSPSFGNFVSERDVGFSAYGYNNIPVIHDAWGMSSNHSSAGFMMPRDQGNDKFFPLSAPSDAALRRPEGSHDEHLQRSFVQETHYANEDSTSFDMKQPGPAVGSLGYAHYQYPAQSAFQNAQEQHQQYVTPASEFSENHGSEELCAYRCHDSETAIPQTLQPTNSNSSSTIPSVPWSSLPEEQPATVVETNGHIGSSNNLTNSPWKHVESGPTLLPQVYDSGSPVAAADKVDSWKVDKTEKDLIQQHQTLPSRASEQKKAHTPESSNRTPTPEIVVALPLPTSAPVISKKASKNSSQAIQVPSSAPIATVEPVITNPVVQKVAWAKEEEKKKTGTGSSVSLREIQEAEAKKLESKKAAERERERLARASASADIKEDVQPFTTSWGLPTSQAGARGSAPLKDLVTVPTTPAPAAPPVWTTPLKQATTKKTMKEIQEEEESRKKIALKEITATAPLPKRAYAETTTKLAALPPASSNNGNAWTTVGPSGKATVSPAPPARSSVPGSLAATQTASVSKASATPTSKIATSSVVKKLVKQDDFPETPSHDFLKWLGDSLKGLNSSVNVEEIVSMLLSFPIDPDSTTAEIISDTIYSNSTTLDGRRFASEFIAKRKADALAKAKGTVNSGKASSKPVSIADVVRATPKTTQPEWGFKVVNKKKKGGRS</sequence>
<dbReference type="Proteomes" id="UP000664032">
    <property type="component" value="Unassembled WGS sequence"/>
</dbReference>
<evidence type="ECO:0000313" key="2">
    <source>
        <dbReference type="Proteomes" id="UP000664032"/>
    </source>
</evidence>
<evidence type="ECO:0000313" key="1">
    <source>
        <dbReference type="EMBL" id="KAH9486675.1"/>
    </source>
</evidence>
<name>A0ACB8HG26_PSICU</name>
<comment type="caution">
    <text evidence="1">The sequence shown here is derived from an EMBL/GenBank/DDBJ whole genome shotgun (WGS) entry which is preliminary data.</text>
</comment>
<accession>A0ACB8HG26</accession>
<proteinExistence type="predicted"/>
<keyword evidence="2" id="KW-1185">Reference proteome</keyword>